<dbReference type="KEGG" id="hbs:IPV69_07785"/>
<evidence type="ECO:0000313" key="3">
    <source>
        <dbReference type="Proteomes" id="UP000593765"/>
    </source>
</evidence>
<protein>
    <submittedName>
        <fullName evidence="2">DUF444 family protein</fullName>
    </submittedName>
</protein>
<dbReference type="RefSeq" id="WP_206294446.1">
    <property type="nucleotide sequence ID" value="NZ_CP063458.1"/>
</dbReference>
<dbReference type="AlphaFoldDB" id="A0A7M2X0G2"/>
<dbReference type="PANTHER" id="PTHR30510">
    <property type="entry name" value="UPF0229 PROTEIN YEAH"/>
    <property type="match status" value="1"/>
</dbReference>
<organism evidence="2 3">
    <name type="scientific">Humisphaera borealis</name>
    <dbReference type="NCBI Taxonomy" id="2807512"/>
    <lineage>
        <taxon>Bacteria</taxon>
        <taxon>Pseudomonadati</taxon>
        <taxon>Planctomycetota</taxon>
        <taxon>Phycisphaerae</taxon>
        <taxon>Tepidisphaerales</taxon>
        <taxon>Tepidisphaeraceae</taxon>
        <taxon>Humisphaera</taxon>
    </lineage>
</organism>
<dbReference type="NCBIfam" id="NF003711">
    <property type="entry name" value="PRK05325.2-3"/>
    <property type="match status" value="1"/>
</dbReference>
<accession>A0A7M2X0G2</accession>
<evidence type="ECO:0000256" key="1">
    <source>
        <dbReference type="SAM" id="MobiDB-lite"/>
    </source>
</evidence>
<dbReference type="PANTHER" id="PTHR30510:SF2">
    <property type="entry name" value="UPF0229 PROTEIN YEAH"/>
    <property type="match status" value="1"/>
</dbReference>
<gene>
    <name evidence="2" type="ORF">IPV69_07785</name>
</gene>
<keyword evidence="3" id="KW-1185">Reference proteome</keyword>
<dbReference type="CDD" id="cd00198">
    <property type="entry name" value="vWFA"/>
    <property type="match status" value="1"/>
</dbReference>
<dbReference type="SUPFAM" id="SSF53300">
    <property type="entry name" value="vWA-like"/>
    <property type="match status" value="1"/>
</dbReference>
<name>A0A7M2X0G2_9BACT</name>
<reference evidence="2 3" key="1">
    <citation type="submission" date="2020-10" db="EMBL/GenBank/DDBJ databases">
        <title>Wide distribution of Phycisphaera-like planctomycetes from WD2101 soil group in peatlands and genome analysis of the first cultivated representative.</title>
        <authorList>
            <person name="Dedysh S.N."/>
            <person name="Beletsky A.V."/>
            <person name="Ivanova A."/>
            <person name="Kulichevskaya I.S."/>
            <person name="Suzina N.E."/>
            <person name="Philippov D.A."/>
            <person name="Rakitin A.L."/>
            <person name="Mardanov A.V."/>
            <person name="Ravin N.V."/>
        </authorList>
    </citation>
    <scope>NUCLEOTIDE SEQUENCE [LARGE SCALE GENOMIC DNA]</scope>
    <source>
        <strain evidence="2 3">M1803</strain>
    </source>
</reference>
<dbReference type="InterPro" id="IPR036465">
    <property type="entry name" value="vWFA_dom_sf"/>
</dbReference>
<proteinExistence type="predicted"/>
<evidence type="ECO:0000313" key="2">
    <source>
        <dbReference type="EMBL" id="QOV91248.1"/>
    </source>
</evidence>
<dbReference type="Pfam" id="PF04285">
    <property type="entry name" value="DUF444"/>
    <property type="match status" value="2"/>
</dbReference>
<dbReference type="Proteomes" id="UP000593765">
    <property type="component" value="Chromosome"/>
</dbReference>
<feature type="region of interest" description="Disordered" evidence="1">
    <location>
        <begin position="57"/>
        <end position="92"/>
    </location>
</feature>
<feature type="compositionally biased region" description="Basic and acidic residues" evidence="1">
    <location>
        <begin position="73"/>
        <end position="82"/>
    </location>
</feature>
<sequence length="366" mass="41848">MVLKIEKDHQRFRQIVMGRIRDDLRKFLSNGELIGKEGKHLISIPVRSIDLPHFRYGDNSSGVGAGEGDEGDVVGKGKEKGKGQGGNDPGQHLMEVDLTLDELADILAEELKLPRIEPKGKHRITTQRDKYSGIRTVGPDSLRHFKRSFKEALKRTIMTGTYDPKNPVIIPQKKDIRYRSWKEVKSPQSNAVIIFMMDVSGSMGEEQKELVRLESFWIDTWLRKNYEGIESRYIVHDVSAKEVDKHTFYHLREDGGTKISSAFKVCKQLLDAHYSPDEWNIYLFHFSDGDNSSEADSRECVKMLREQLMPISNMFGYCQVASAYGSGNFINVLHEHLRGHPKMLTSRVNSKDDIYDSIRTFFGKGH</sequence>
<dbReference type="InterPro" id="IPR006698">
    <property type="entry name" value="UPF0229"/>
</dbReference>
<dbReference type="EMBL" id="CP063458">
    <property type="protein sequence ID" value="QOV91248.1"/>
    <property type="molecule type" value="Genomic_DNA"/>
</dbReference>